<accession>A6GDV5</accession>
<reference evidence="1 2" key="1">
    <citation type="submission" date="2007-06" db="EMBL/GenBank/DDBJ databases">
        <authorList>
            <person name="Shimkets L."/>
            <person name="Ferriera S."/>
            <person name="Johnson J."/>
            <person name="Kravitz S."/>
            <person name="Beeson K."/>
            <person name="Sutton G."/>
            <person name="Rogers Y.-H."/>
            <person name="Friedman R."/>
            <person name="Frazier M."/>
            <person name="Venter J.C."/>
        </authorList>
    </citation>
    <scope>NUCLEOTIDE SEQUENCE [LARGE SCALE GENOMIC DNA]</scope>
    <source>
        <strain evidence="1 2">SIR-1</strain>
    </source>
</reference>
<dbReference type="EMBL" id="ABCS01000076">
    <property type="protein sequence ID" value="EDM75994.1"/>
    <property type="molecule type" value="Genomic_DNA"/>
</dbReference>
<dbReference type="Proteomes" id="UP000005801">
    <property type="component" value="Unassembled WGS sequence"/>
</dbReference>
<comment type="caution">
    <text evidence="1">The sequence shown here is derived from an EMBL/GenBank/DDBJ whole genome shotgun (WGS) entry which is preliminary data.</text>
</comment>
<dbReference type="RefSeq" id="WP_006974895.1">
    <property type="nucleotide sequence ID" value="NZ_ABCS01000076.1"/>
</dbReference>
<proteinExistence type="predicted"/>
<keyword evidence="2" id="KW-1185">Reference proteome</keyword>
<dbReference type="AlphaFoldDB" id="A6GDV5"/>
<protein>
    <submittedName>
        <fullName evidence="1">Uncharacterized protein</fullName>
    </submittedName>
</protein>
<dbReference type="OrthoDB" id="5520548at2"/>
<evidence type="ECO:0000313" key="1">
    <source>
        <dbReference type="EMBL" id="EDM75994.1"/>
    </source>
</evidence>
<name>A6GDV5_9BACT</name>
<gene>
    <name evidence="1" type="ORF">PPSIR1_20014</name>
</gene>
<organism evidence="1 2">
    <name type="scientific">Plesiocystis pacifica SIR-1</name>
    <dbReference type="NCBI Taxonomy" id="391625"/>
    <lineage>
        <taxon>Bacteria</taxon>
        <taxon>Pseudomonadati</taxon>
        <taxon>Myxococcota</taxon>
        <taxon>Polyangia</taxon>
        <taxon>Nannocystales</taxon>
        <taxon>Nannocystaceae</taxon>
        <taxon>Plesiocystis</taxon>
    </lineage>
</organism>
<sequence>MLLHDRLRAGLLGVRVQLGTEGTTLEIVDQGPRHLRWHDPELGAVGMAAHSPFPLDLSDARRPTLRAELEAEARAIFERAHAANATQRAALEHTDPERAKAEAALFDRPPRTADPSWSPMVECELVEREPGRVLRTLSRITYEPGHELIRGQLALPLAQGHLRLSLIHRAGLTGFRESALSVPLLEAAEDPAAMEHPGQPFYDDPQHDAQFPQHGLSCVRRGLSAWLDPDDGLQVLDTPPLQATGARVELPTAASSIVPPPGFLFVPREVLPMAPTLASLVRIGLEPAPDSMIDVWRLEQRFRGPGGLRQFADQTLRGWSEEGAEEVQVHSEVASDGPHAVAVRSQVSMRTQSEPRHTLVYWFVDDDGESFRVSLGFSGAIAFEDQRPTFDALVSSWRRLAVEPTPEPEPEPERSWWRRLFSK</sequence>
<evidence type="ECO:0000313" key="2">
    <source>
        <dbReference type="Proteomes" id="UP000005801"/>
    </source>
</evidence>